<dbReference type="Proteomes" id="UP000293874">
    <property type="component" value="Unassembled WGS sequence"/>
</dbReference>
<dbReference type="Pfam" id="PF20033">
    <property type="entry name" value="DUF6438"/>
    <property type="match status" value="1"/>
</dbReference>
<evidence type="ECO:0000313" key="2">
    <source>
        <dbReference type="EMBL" id="RZS76197.1"/>
    </source>
</evidence>
<dbReference type="PROSITE" id="PS51257">
    <property type="entry name" value="PROKAR_LIPOPROTEIN"/>
    <property type="match status" value="1"/>
</dbReference>
<name>A0A4V2F265_9BACT</name>
<evidence type="ECO:0000313" key="3">
    <source>
        <dbReference type="Proteomes" id="UP000293874"/>
    </source>
</evidence>
<evidence type="ECO:0000259" key="1">
    <source>
        <dbReference type="Pfam" id="PF20033"/>
    </source>
</evidence>
<dbReference type="OrthoDB" id="7172369at2"/>
<dbReference type="AlphaFoldDB" id="A0A4V2F265"/>
<organism evidence="2 3">
    <name type="scientific">Pseudobacter ginsenosidimutans</name>
    <dbReference type="NCBI Taxonomy" id="661488"/>
    <lineage>
        <taxon>Bacteria</taxon>
        <taxon>Pseudomonadati</taxon>
        <taxon>Bacteroidota</taxon>
        <taxon>Chitinophagia</taxon>
        <taxon>Chitinophagales</taxon>
        <taxon>Chitinophagaceae</taxon>
        <taxon>Pseudobacter</taxon>
    </lineage>
</organism>
<comment type="caution">
    <text evidence="2">The sequence shown here is derived from an EMBL/GenBank/DDBJ whole genome shotgun (WGS) entry which is preliminary data.</text>
</comment>
<accession>A0A4V2F265</accession>
<proteinExistence type="predicted"/>
<gene>
    <name evidence="2" type="ORF">EV199_2076</name>
</gene>
<dbReference type="RefSeq" id="WP_130540511.1">
    <property type="nucleotide sequence ID" value="NZ_CP042431.1"/>
</dbReference>
<protein>
    <recommendedName>
        <fullName evidence="1">DUF6438 domain-containing protein</fullName>
    </recommendedName>
</protein>
<sequence length="150" mass="16924">MKLFNLIALLLLLGSCALKKPEEKNNIQKVQFSAGACFGTCPIFDMVIQENGNAEFDAKNFNDVEGKFKTVIQQPQLDSLFKLINQAKITSLKDHYDAEITCQPTYDLVVVFKDGKTKHISDYGPSGPDELGKIYSLLFSLRETQDWQKQ</sequence>
<keyword evidence="3" id="KW-1185">Reference proteome</keyword>
<dbReference type="InterPro" id="IPR045497">
    <property type="entry name" value="DUF6438"/>
</dbReference>
<reference evidence="2 3" key="1">
    <citation type="submission" date="2019-02" db="EMBL/GenBank/DDBJ databases">
        <title>Genomic Encyclopedia of Type Strains, Phase IV (KMG-IV): sequencing the most valuable type-strain genomes for metagenomic binning, comparative biology and taxonomic classification.</title>
        <authorList>
            <person name="Goeker M."/>
        </authorList>
    </citation>
    <scope>NUCLEOTIDE SEQUENCE [LARGE SCALE GENOMIC DNA]</scope>
    <source>
        <strain evidence="2 3">DSM 18116</strain>
    </source>
</reference>
<feature type="domain" description="DUF6438" evidence="1">
    <location>
        <begin position="29"/>
        <end position="139"/>
    </location>
</feature>
<dbReference type="EMBL" id="SGXA01000001">
    <property type="protein sequence ID" value="RZS76197.1"/>
    <property type="molecule type" value="Genomic_DNA"/>
</dbReference>